<dbReference type="InterPro" id="IPR019734">
    <property type="entry name" value="TPR_rpt"/>
</dbReference>
<evidence type="ECO:0000313" key="4">
    <source>
        <dbReference type="Proteomes" id="UP000176944"/>
    </source>
</evidence>
<accession>A0A1D9G0K3</accession>
<dbReference type="InterPro" id="IPR011990">
    <property type="entry name" value="TPR-like_helical_dom_sf"/>
</dbReference>
<reference evidence="4" key="1">
    <citation type="submission" date="2016-10" db="EMBL/GenBank/DDBJ databases">
        <title>Comparative genomics uncovers the prolific and rare metabolic potential of the cyanobacterial genus Moorea.</title>
        <authorList>
            <person name="Leao T."/>
            <person name="Castelao G."/>
            <person name="Korobeynikov A."/>
            <person name="Monroe E.A."/>
            <person name="Podell S."/>
            <person name="Glukhov E."/>
            <person name="Allen E."/>
            <person name="Gerwick W.H."/>
            <person name="Gerwick L."/>
        </authorList>
    </citation>
    <scope>NUCLEOTIDE SEQUENCE [LARGE SCALE GENOMIC DNA]</scope>
    <source>
        <strain evidence="4">JHB</strain>
    </source>
</reference>
<dbReference type="SUPFAM" id="SSF48452">
    <property type="entry name" value="TPR-like"/>
    <property type="match status" value="1"/>
</dbReference>
<feature type="domain" description="Novel STAND NTPase 2" evidence="2">
    <location>
        <begin position="73"/>
        <end position="269"/>
    </location>
</feature>
<dbReference type="Gene3D" id="1.25.40.10">
    <property type="entry name" value="Tetratricopeptide repeat domain"/>
    <property type="match status" value="1"/>
</dbReference>
<evidence type="ECO:0000313" key="3">
    <source>
        <dbReference type="EMBL" id="AOY81172.1"/>
    </source>
</evidence>
<evidence type="ECO:0000259" key="2">
    <source>
        <dbReference type="Pfam" id="PF20702"/>
    </source>
</evidence>
<proteinExistence type="predicted"/>
<gene>
    <name evidence="3" type="ORF">BJP36_15940</name>
</gene>
<dbReference type="SUPFAM" id="SSF52540">
    <property type="entry name" value="P-loop containing nucleoside triphosphate hydrolases"/>
    <property type="match status" value="2"/>
</dbReference>
<dbReference type="EMBL" id="CP017708">
    <property type="protein sequence ID" value="AOY81172.1"/>
    <property type="molecule type" value="Genomic_DNA"/>
</dbReference>
<dbReference type="Gene3D" id="3.40.50.300">
    <property type="entry name" value="P-loop containing nucleotide triphosphate hydrolases"/>
    <property type="match status" value="2"/>
</dbReference>
<dbReference type="AlphaFoldDB" id="A0A1D9G0K3"/>
<dbReference type="InterPro" id="IPR027417">
    <property type="entry name" value="P-loop_NTPase"/>
</dbReference>
<dbReference type="Proteomes" id="UP000176944">
    <property type="component" value="Chromosome"/>
</dbReference>
<name>A0A1D9G0K3_MOOP1</name>
<organism evidence="3 4">
    <name type="scientific">Moorena producens (strain JHB)</name>
    <dbReference type="NCBI Taxonomy" id="1454205"/>
    <lineage>
        <taxon>Bacteria</taxon>
        <taxon>Bacillati</taxon>
        <taxon>Cyanobacteriota</taxon>
        <taxon>Cyanophyceae</taxon>
        <taxon>Coleofasciculales</taxon>
        <taxon>Coleofasciculaceae</taxon>
        <taxon>Moorena</taxon>
    </lineage>
</organism>
<feature type="repeat" description="TPR" evidence="1">
    <location>
        <begin position="443"/>
        <end position="476"/>
    </location>
</feature>
<evidence type="ECO:0000256" key="1">
    <source>
        <dbReference type="PROSITE-ProRule" id="PRU00339"/>
    </source>
</evidence>
<dbReference type="PANTHER" id="PTHR34301">
    <property type="entry name" value="DNA-BINDING PROTEIN-RELATED"/>
    <property type="match status" value="1"/>
</dbReference>
<dbReference type="InterPro" id="IPR049051">
    <property type="entry name" value="nSTAND2"/>
</dbReference>
<dbReference type="Pfam" id="PF20702">
    <property type="entry name" value="nSTAND2"/>
    <property type="match status" value="1"/>
</dbReference>
<dbReference type="PROSITE" id="PS50005">
    <property type="entry name" value="TPR"/>
    <property type="match status" value="1"/>
</dbReference>
<keyword evidence="1" id="KW-0802">TPR repeat</keyword>
<dbReference type="SMART" id="SM00028">
    <property type="entry name" value="TPR"/>
    <property type="match status" value="3"/>
</dbReference>
<dbReference type="PANTHER" id="PTHR34301:SF8">
    <property type="entry name" value="ATPASE DOMAIN-CONTAINING PROTEIN"/>
    <property type="match status" value="1"/>
</dbReference>
<protein>
    <submittedName>
        <fullName evidence="3">AAA family ATPase</fullName>
    </submittedName>
</protein>
<sequence>MTSATVRKNPYIRRNPYIVGRPISEPELFFGRRNKFDFIEDNLRQGVQVILFHGQRRIGKSTVLKQIPNFVGQNDFVFVQFDLQDKSQLSLSRLLYSLAQAIIKQLQLGSDPSKLPTVTELETNPTLFADSFLPKVYQQLWDKKLVLLLDEFDVLSSNSYPSDLTSSKESSSETFFPYLKSLIQQEQRLFIIPFIGRQMDDMPKLLGLFKGAPSQKVGLLSERSATELITEPAKGSLTYESEAIDAILALTSGHPYFTQVLCHALFAQARTEQKWQVTRDDVTRIVDDAIEIGEGGLTWFRDGLPIPERVIFSAVAEAQRNAERNSTQIVQDPLSLLEEYGVTITESLTQAREKLVESGFLGVVNITDKVSSYKEKSYKVEIELVRRWLVQRYPLRREIFELEDLDPEAKASYKKAIELNGQGDVFHRLKRYQQVLKANPNHFSALFEIARIYLEGHVFDKAVECYQRAYQVNPVRNQDGLLRSHLGYAQHLMEVGEVILAREQFEQVLKIEPGNKLAYEKIEALIVSSLEHYNKNPFVVGAPVPPDRFVGRRSEIQAAFDQIYNRSNLAIWCGPGMGKTSFLELLASPEVWQEYGQDPSQAVMVLLSCESIQPFTDSGFWQEVLTELIDKLDSEPDLQTEIETLLDHGKATARGMRQVLKQLGKRNKFLLLLVDDYDAALRENPQYTQADMETFVTEFRSIAYHSRERRYLSMIVTSLRRLNELGPALNPNISPWYNHYLFGSLKPLTETEVDTLLQGIPITPALRDVIQNMAGGRPALLQIAGSLLFRELRTGKLPDTETFTKEFESQTRHIFQNIWQRCSDLEQGLLILMAWSKLKGNLEQKITIDLSDIDLVFSQQELDLSSLEQQGLIMRNQDLEKPVYLFRSSIMEQWIIQEIKTSDQALVQKWQTILLKLINP</sequence>